<reference evidence="3 4" key="1">
    <citation type="submission" date="2024-06" db="EMBL/GenBank/DDBJ databases">
        <title>Sorghum-associated microbial communities from plants grown in Nebraska, USA.</title>
        <authorList>
            <person name="Schachtman D."/>
        </authorList>
    </citation>
    <scope>NUCLEOTIDE SEQUENCE [LARGE SCALE GENOMIC DNA]</scope>
    <source>
        <strain evidence="3 4">2709</strain>
    </source>
</reference>
<sequence length="322" mass="33369">MKIALIALAALAGVAASSPVLAQSAWPTKQIRWVVPYPAGGGSDFMARTVAAQMATDLGQSIVVDNKPGGNGAIAVQDILRGGPDGYAVMNADNGHMVFNPVLYKSLTYKVSDLAPVSLIGRVPMMLVTTPGSEFKSAKDVIAKAKANPGKYSVASAGSGSPHHLALELFKQTAGLHLVHIPYRGAAPSLADIAGGQVTLGISDFAAAAGFIKGGKVTPLAVFTPQRIPQLPDVPTMNELGLKGVEAAALVGLVAPAGTPADVISKMQQAAAKAMQNPTVSKKFTDFGVEPVGSTTADYTALLGRENTRWHKLIRDLKIQLD</sequence>
<evidence type="ECO:0000313" key="4">
    <source>
        <dbReference type="Proteomes" id="UP001549320"/>
    </source>
</evidence>
<protein>
    <submittedName>
        <fullName evidence="3">Tripartite-type tricarboxylate transporter receptor subunit TctC</fullName>
    </submittedName>
</protein>
<accession>A0ABV2QBQ3</accession>
<gene>
    <name evidence="3" type="ORF">ABIE13_003478</name>
</gene>
<comment type="similarity">
    <text evidence="1">Belongs to the UPF0065 (bug) family.</text>
</comment>
<keyword evidence="4" id="KW-1185">Reference proteome</keyword>
<dbReference type="PIRSF" id="PIRSF017082">
    <property type="entry name" value="YflP"/>
    <property type="match status" value="1"/>
</dbReference>
<dbReference type="CDD" id="cd07012">
    <property type="entry name" value="PBP2_Bug_TTT"/>
    <property type="match status" value="1"/>
</dbReference>
<evidence type="ECO:0000313" key="3">
    <source>
        <dbReference type="EMBL" id="MET4578362.1"/>
    </source>
</evidence>
<dbReference type="Gene3D" id="3.40.190.150">
    <property type="entry name" value="Bordetella uptake gene, domain 1"/>
    <property type="match status" value="1"/>
</dbReference>
<dbReference type="InterPro" id="IPR042100">
    <property type="entry name" value="Bug_dom1"/>
</dbReference>
<keyword evidence="3" id="KW-0675">Receptor</keyword>
<dbReference type="RefSeq" id="WP_354445526.1">
    <property type="nucleotide sequence ID" value="NZ_JBEPSH010000006.1"/>
</dbReference>
<dbReference type="Proteomes" id="UP001549320">
    <property type="component" value="Unassembled WGS sequence"/>
</dbReference>
<evidence type="ECO:0000256" key="1">
    <source>
        <dbReference type="ARBA" id="ARBA00006987"/>
    </source>
</evidence>
<feature type="signal peptide" evidence="2">
    <location>
        <begin position="1"/>
        <end position="22"/>
    </location>
</feature>
<proteinExistence type="inferred from homology"/>
<name>A0ABV2QBQ3_9BURK</name>
<comment type="caution">
    <text evidence="3">The sequence shown here is derived from an EMBL/GenBank/DDBJ whole genome shotgun (WGS) entry which is preliminary data.</text>
</comment>
<dbReference type="PANTHER" id="PTHR42928:SF5">
    <property type="entry name" value="BLR1237 PROTEIN"/>
    <property type="match status" value="1"/>
</dbReference>
<dbReference type="Gene3D" id="3.40.190.10">
    <property type="entry name" value="Periplasmic binding protein-like II"/>
    <property type="match status" value="1"/>
</dbReference>
<organism evidence="3 4">
    <name type="scientific">Ottowia thiooxydans</name>
    <dbReference type="NCBI Taxonomy" id="219182"/>
    <lineage>
        <taxon>Bacteria</taxon>
        <taxon>Pseudomonadati</taxon>
        <taxon>Pseudomonadota</taxon>
        <taxon>Betaproteobacteria</taxon>
        <taxon>Burkholderiales</taxon>
        <taxon>Comamonadaceae</taxon>
        <taxon>Ottowia</taxon>
    </lineage>
</organism>
<dbReference type="InterPro" id="IPR005064">
    <property type="entry name" value="BUG"/>
</dbReference>
<evidence type="ECO:0000256" key="2">
    <source>
        <dbReference type="SAM" id="SignalP"/>
    </source>
</evidence>
<dbReference type="EMBL" id="JBEPSH010000006">
    <property type="protein sequence ID" value="MET4578362.1"/>
    <property type="molecule type" value="Genomic_DNA"/>
</dbReference>
<keyword evidence="2" id="KW-0732">Signal</keyword>
<dbReference type="PANTHER" id="PTHR42928">
    <property type="entry name" value="TRICARBOXYLATE-BINDING PROTEIN"/>
    <property type="match status" value="1"/>
</dbReference>
<dbReference type="Pfam" id="PF03401">
    <property type="entry name" value="TctC"/>
    <property type="match status" value="1"/>
</dbReference>
<dbReference type="SUPFAM" id="SSF53850">
    <property type="entry name" value="Periplasmic binding protein-like II"/>
    <property type="match status" value="1"/>
</dbReference>
<feature type="chain" id="PRO_5045767937" evidence="2">
    <location>
        <begin position="23"/>
        <end position="322"/>
    </location>
</feature>